<dbReference type="InterPro" id="IPR038718">
    <property type="entry name" value="SNF2-like_sf"/>
</dbReference>
<dbReference type="Gene3D" id="3.40.50.10810">
    <property type="entry name" value="Tandem AAA-ATPase domain"/>
    <property type="match status" value="1"/>
</dbReference>
<dbReference type="InterPro" id="IPR008906">
    <property type="entry name" value="HATC_C_dom"/>
</dbReference>
<evidence type="ECO:0000256" key="3">
    <source>
        <dbReference type="ARBA" id="ARBA00022741"/>
    </source>
</evidence>
<dbReference type="Pfam" id="PF05699">
    <property type="entry name" value="Dimer_Tnp_hAT"/>
    <property type="match status" value="1"/>
</dbReference>
<evidence type="ECO:0000259" key="8">
    <source>
        <dbReference type="Pfam" id="PF00176"/>
    </source>
</evidence>
<evidence type="ECO:0000256" key="7">
    <source>
        <dbReference type="ARBA" id="ARBA00023242"/>
    </source>
</evidence>
<keyword evidence="4" id="KW-0347">Helicase</keyword>
<keyword evidence="3" id="KW-0547">Nucleotide-binding</keyword>
<dbReference type="Gene3D" id="1.10.10.1070">
    <property type="entry name" value="Zinc finger, BED domain-containing"/>
    <property type="match status" value="1"/>
</dbReference>
<keyword evidence="7" id="KW-0539">Nucleus</keyword>
<dbReference type="InterPro" id="IPR018473">
    <property type="entry name" value="Hermes_transposase_DNA-db"/>
</dbReference>
<dbReference type="GO" id="GO:0003677">
    <property type="term" value="F:DNA binding"/>
    <property type="evidence" value="ECO:0007669"/>
    <property type="project" value="UniProtKB-KW"/>
</dbReference>
<dbReference type="InterPro" id="IPR012337">
    <property type="entry name" value="RNaseH-like_sf"/>
</dbReference>
<feature type="domain" description="SNF2 N-terminal" evidence="8">
    <location>
        <begin position="567"/>
        <end position="707"/>
    </location>
</feature>
<dbReference type="PANTHER" id="PTHR45797">
    <property type="entry name" value="RAD54-LIKE"/>
    <property type="match status" value="1"/>
</dbReference>
<comment type="caution">
    <text evidence="11">The sequence shown here is derived from an EMBL/GenBank/DDBJ whole genome shotgun (WGS) entry which is preliminary data.</text>
</comment>
<sequence length="716" mass="82939">MKNVFESISTYHRRKKKEILDLLKQGKLITTKEAPSSSNGTFWPSLLRIQNPNGECTFEPFVQCTVCHQILAYEPRNGTSTISYHVQNCIKKTVSNKEISIKKYLKKDATISLEDKQMITLACSKYCAFDMQSFNSVNGNGFQQLCQVLMDVGYKYGELKAPLPYATSLLPDPTNVSRKIHHLATEYRLKFIESLKEDFESVKLVGISSDYWKNTYTSDYYLTVNIHYTKDKKPVTFMLNTSIFIGSKTGEATVRTIKSILNSYGIDPDTMHIIYLTDNGSKFVSGLKSEVHLRCICHCINLVLQYSLGEACPKINLLIKECGELVTHFKRCELNALLPTTLKQQCETRWNSAYDMLHSIDSNFKYVEDLLFIRKEHTQIASEQLSADQQPTLHLVLPWINKLKSYCELKTSDSPVIKQVKKLMLEQIQEKIWLTQLHEIATFLHPMTKNLLVCYEHLKCNEQESDDDDNYDEVQCYAKAKLSFAKDEPVLEWWDKWSLNYPKLSTLVKWLLGIPAGSGTSERIFSASGRVLEERRQNLSGDVILSRWLCRPIRATRILFAVPYNSKNPRSAIACTLNKVRTHRRIILTGTPMQNNLKEYFSMVNFCKPNFLGTEREFSHLFRQPIQVGQHRDSLAYQVKIMRSRVSDVNILLKNIIHRRDFDVLRSYLPPKFEYAIKIKCRPMQRTLYETYINYHRMNSINTNLKKSCSIFFTVN</sequence>
<dbReference type="GO" id="GO:0016887">
    <property type="term" value="F:ATP hydrolysis activity"/>
    <property type="evidence" value="ECO:0007669"/>
    <property type="project" value="InterPro"/>
</dbReference>
<comment type="similarity">
    <text evidence="2">Belongs to the SNF2/RAD54 helicase family.</text>
</comment>
<evidence type="ECO:0000313" key="12">
    <source>
        <dbReference type="Proteomes" id="UP000663856"/>
    </source>
</evidence>
<evidence type="ECO:0000256" key="5">
    <source>
        <dbReference type="ARBA" id="ARBA00022840"/>
    </source>
</evidence>
<evidence type="ECO:0000256" key="2">
    <source>
        <dbReference type="ARBA" id="ARBA00007025"/>
    </source>
</evidence>
<keyword evidence="5" id="KW-0067">ATP-binding</keyword>
<dbReference type="GO" id="GO:0004386">
    <property type="term" value="F:helicase activity"/>
    <property type="evidence" value="ECO:0007669"/>
    <property type="project" value="UniProtKB-KW"/>
</dbReference>
<feature type="domain" description="Hermes trasposase DNA-binding" evidence="10">
    <location>
        <begin position="110"/>
        <end position="174"/>
    </location>
</feature>
<evidence type="ECO:0000256" key="1">
    <source>
        <dbReference type="ARBA" id="ARBA00004123"/>
    </source>
</evidence>
<keyword evidence="6" id="KW-0238">DNA-binding</keyword>
<dbReference type="InterPro" id="IPR000330">
    <property type="entry name" value="SNF2_N"/>
</dbReference>
<dbReference type="SUPFAM" id="SSF53098">
    <property type="entry name" value="Ribonuclease H-like"/>
    <property type="match status" value="1"/>
</dbReference>
<dbReference type="EMBL" id="CAJNRF010013741">
    <property type="protein sequence ID" value="CAF2151825.1"/>
    <property type="molecule type" value="Genomic_DNA"/>
</dbReference>
<evidence type="ECO:0008006" key="13">
    <source>
        <dbReference type="Google" id="ProtNLM"/>
    </source>
</evidence>
<name>A0A816XTA6_9BILA</name>
<protein>
    <recommendedName>
        <fullName evidence="13">Transposase</fullName>
    </recommendedName>
</protein>
<dbReference type="InterPro" id="IPR027417">
    <property type="entry name" value="P-loop_NTPase"/>
</dbReference>
<organism evidence="11 12">
    <name type="scientific">Rotaria magnacalcarata</name>
    <dbReference type="NCBI Taxonomy" id="392030"/>
    <lineage>
        <taxon>Eukaryota</taxon>
        <taxon>Metazoa</taxon>
        <taxon>Spiralia</taxon>
        <taxon>Gnathifera</taxon>
        <taxon>Rotifera</taxon>
        <taxon>Eurotatoria</taxon>
        <taxon>Bdelloidea</taxon>
        <taxon>Philodinida</taxon>
        <taxon>Philodinidae</taxon>
        <taxon>Rotaria</taxon>
    </lineage>
</organism>
<evidence type="ECO:0000259" key="9">
    <source>
        <dbReference type="Pfam" id="PF05699"/>
    </source>
</evidence>
<evidence type="ECO:0000256" key="4">
    <source>
        <dbReference type="ARBA" id="ARBA00022806"/>
    </source>
</evidence>
<dbReference type="PANTHER" id="PTHR45797:SF1">
    <property type="entry name" value="HELICASE ARIP4"/>
    <property type="match status" value="1"/>
</dbReference>
<dbReference type="InterPro" id="IPR044574">
    <property type="entry name" value="ARIP4-like"/>
</dbReference>
<dbReference type="Proteomes" id="UP000663856">
    <property type="component" value="Unassembled WGS sequence"/>
</dbReference>
<evidence type="ECO:0000259" key="10">
    <source>
        <dbReference type="Pfam" id="PF10683"/>
    </source>
</evidence>
<reference evidence="11" key="1">
    <citation type="submission" date="2021-02" db="EMBL/GenBank/DDBJ databases">
        <authorList>
            <person name="Nowell W R."/>
        </authorList>
    </citation>
    <scope>NUCLEOTIDE SEQUENCE</scope>
</reference>
<dbReference type="GO" id="GO:0046983">
    <property type="term" value="F:protein dimerization activity"/>
    <property type="evidence" value="ECO:0007669"/>
    <property type="project" value="InterPro"/>
</dbReference>
<dbReference type="GO" id="GO:0005524">
    <property type="term" value="F:ATP binding"/>
    <property type="evidence" value="ECO:0007669"/>
    <property type="project" value="UniProtKB-KW"/>
</dbReference>
<evidence type="ECO:0000256" key="6">
    <source>
        <dbReference type="ARBA" id="ARBA00023125"/>
    </source>
</evidence>
<evidence type="ECO:0000313" key="11">
    <source>
        <dbReference type="EMBL" id="CAF2151825.1"/>
    </source>
</evidence>
<dbReference type="Pfam" id="PF10683">
    <property type="entry name" value="DBD_Tnp_Hermes"/>
    <property type="match status" value="1"/>
</dbReference>
<comment type="subcellular location">
    <subcellularLocation>
        <location evidence="1">Nucleus</location>
    </subcellularLocation>
</comment>
<dbReference type="GO" id="GO:0005634">
    <property type="term" value="C:nucleus"/>
    <property type="evidence" value="ECO:0007669"/>
    <property type="project" value="UniProtKB-SubCell"/>
</dbReference>
<dbReference type="Pfam" id="PF00176">
    <property type="entry name" value="SNF2-rel_dom"/>
    <property type="match status" value="1"/>
</dbReference>
<dbReference type="SUPFAM" id="SSF140996">
    <property type="entry name" value="Hermes dimerisation domain"/>
    <property type="match status" value="1"/>
</dbReference>
<keyword evidence="4" id="KW-0378">Hydrolase</keyword>
<dbReference type="AlphaFoldDB" id="A0A816XTA6"/>
<gene>
    <name evidence="11" type="ORF">WKI299_LOCUS30468</name>
</gene>
<dbReference type="SUPFAM" id="SSF52540">
    <property type="entry name" value="P-loop containing nucleoside triphosphate hydrolases"/>
    <property type="match status" value="1"/>
</dbReference>
<proteinExistence type="inferred from homology"/>
<accession>A0A816XTA6</accession>
<feature type="domain" description="HAT C-terminal dimerisation" evidence="9">
    <location>
        <begin position="486"/>
        <end position="540"/>
    </location>
</feature>